<dbReference type="AlphaFoldDB" id="A0A914BB05"/>
<keyword evidence="3" id="KW-1185">Reference proteome</keyword>
<organism evidence="2 3">
    <name type="scientific">Patiria miniata</name>
    <name type="common">Bat star</name>
    <name type="synonym">Asterina miniata</name>
    <dbReference type="NCBI Taxonomy" id="46514"/>
    <lineage>
        <taxon>Eukaryota</taxon>
        <taxon>Metazoa</taxon>
        <taxon>Echinodermata</taxon>
        <taxon>Eleutherozoa</taxon>
        <taxon>Asterozoa</taxon>
        <taxon>Asteroidea</taxon>
        <taxon>Valvatacea</taxon>
        <taxon>Valvatida</taxon>
        <taxon>Asterinidae</taxon>
        <taxon>Patiria</taxon>
    </lineage>
</organism>
<dbReference type="EnsemblMetazoa" id="XM_038217455.1">
    <property type="protein sequence ID" value="XP_038073383.1"/>
    <property type="gene ID" value="LOC119741628"/>
</dbReference>
<dbReference type="Proteomes" id="UP000887568">
    <property type="component" value="Unplaced"/>
</dbReference>
<feature type="region of interest" description="Disordered" evidence="1">
    <location>
        <begin position="186"/>
        <end position="214"/>
    </location>
</feature>
<dbReference type="GeneID" id="119741628"/>
<accession>A0A914BB05</accession>
<evidence type="ECO:0000256" key="1">
    <source>
        <dbReference type="SAM" id="MobiDB-lite"/>
    </source>
</evidence>
<dbReference type="RefSeq" id="XP_038073383.1">
    <property type="nucleotide sequence ID" value="XM_038217455.1"/>
</dbReference>
<name>A0A914BB05_PATMI</name>
<proteinExistence type="predicted"/>
<evidence type="ECO:0000313" key="2">
    <source>
        <dbReference type="EnsemblMetazoa" id="XP_038073383.1"/>
    </source>
</evidence>
<feature type="region of interest" description="Disordered" evidence="1">
    <location>
        <begin position="93"/>
        <end position="115"/>
    </location>
</feature>
<protein>
    <submittedName>
        <fullName evidence="2">Uncharacterized protein</fullName>
    </submittedName>
</protein>
<feature type="region of interest" description="Disordered" evidence="1">
    <location>
        <begin position="1"/>
        <end position="27"/>
    </location>
</feature>
<sequence>MMDEEGQPPRKRRIGSGGRRILSPETKRRNEIATRLKYRALNRSAIKSRHRAEVVVKLSAAVSRRWIALQDRLECADKNALATLLMDSYEAHESRNTQSELPGPSGVQLLTSTPTQGSSSLALRYVAKWSKRSKDYVAMKDRVDKTYAYIPGMMAAILEMRFEDHQPLNVRPVMRMDDPRRIAPRLAPKAPPTTASILQRRGISRFGVPENEQQ</sequence>
<reference evidence="2" key="1">
    <citation type="submission" date="2022-11" db="UniProtKB">
        <authorList>
            <consortium name="EnsemblMetazoa"/>
        </authorList>
    </citation>
    <scope>IDENTIFICATION</scope>
</reference>
<evidence type="ECO:0000313" key="3">
    <source>
        <dbReference type="Proteomes" id="UP000887568"/>
    </source>
</evidence>